<dbReference type="RefSeq" id="YP_009042331.1">
    <property type="nucleotide sequence ID" value="NC_024354.1"/>
</dbReference>
<keyword evidence="2" id="KW-1185">Reference proteome</keyword>
<dbReference type="KEGG" id="vg:19686845"/>
<dbReference type="Proteomes" id="UP000026984">
    <property type="component" value="Segment"/>
</dbReference>
<dbReference type="GeneID" id="19686845"/>
<sequence length="86" mass="10368">MENEIDIMDQFNEVADRVEKELHNEVQVIIDQNWDGTWHVEVQERAEEEDEEDWACHCVDGWFTINEKRDCKSPDEAAQWLENQYL</sequence>
<name>A0A060AGX1_9CAUD</name>
<evidence type="ECO:0000313" key="2">
    <source>
        <dbReference type="Proteomes" id="UP000026984"/>
    </source>
</evidence>
<protein>
    <submittedName>
        <fullName evidence="1">Uncharacterized protein</fullName>
    </submittedName>
</protein>
<reference evidence="1 2" key="1">
    <citation type="submission" date="2013-04" db="EMBL/GenBank/DDBJ databases">
        <title>Complete Genome Sequence of Cronobacter sakazakii Bacteriophage CR8.</title>
        <authorList>
            <person name="Kim Y."/>
            <person name="Shin H."/>
            <person name="Ryu S."/>
        </authorList>
    </citation>
    <scope>NUCLEOTIDE SEQUENCE [LARGE SCALE GENOMIC DNA]</scope>
</reference>
<organism evidence="1 2">
    <name type="scientific">Cronobacter phage CR8</name>
    <dbReference type="NCBI Taxonomy" id="1327934"/>
    <lineage>
        <taxon>Viruses</taxon>
        <taxon>Duplodnaviria</taxon>
        <taxon>Heunggongvirae</taxon>
        <taxon>Uroviricota</taxon>
        <taxon>Caudoviricetes</taxon>
        <taxon>Vequintavirinae</taxon>
        <taxon>Certrevirus</taxon>
        <taxon>Certrevirus CR8</taxon>
    </lineage>
</organism>
<dbReference type="EMBL" id="KC954774">
    <property type="protein sequence ID" value="AIA64624.1"/>
    <property type="molecule type" value="Genomic_DNA"/>
</dbReference>
<accession>A0A060AGX1</accession>
<gene>
    <name evidence="1" type="ORF">CR8_094</name>
</gene>
<evidence type="ECO:0000313" key="1">
    <source>
        <dbReference type="EMBL" id="AIA64624.1"/>
    </source>
</evidence>
<proteinExistence type="predicted"/>